<name>A0AAW5MAC9_AERVE</name>
<organism evidence="1 2">
    <name type="scientific">Aeromonas veronii</name>
    <dbReference type="NCBI Taxonomy" id="654"/>
    <lineage>
        <taxon>Bacteria</taxon>
        <taxon>Pseudomonadati</taxon>
        <taxon>Pseudomonadota</taxon>
        <taxon>Gammaproteobacteria</taxon>
        <taxon>Aeromonadales</taxon>
        <taxon>Aeromonadaceae</taxon>
        <taxon>Aeromonas</taxon>
    </lineage>
</organism>
<evidence type="ECO:0000313" key="2">
    <source>
        <dbReference type="Proteomes" id="UP001204061"/>
    </source>
</evidence>
<sequence>MYISSIGPMDGDKWESLIQAVFKRKYDTYQEMLASPGDFGIEGFVLAEGIAIQCYCPDKQYDTATLYDKQRDKITTDLNKLELYEKAIIARIGCSKIKKWIFITPEISKNDLLAHARTKEIEMRNKNLTLLDNTFTVLIHDIGFYILDIRNIQLAQDIKIQFATNNTSQLGDPKNTTEYDKNIYDKNKIRSIKKMEYNKDTHLKLNEITKRNYFDGYSILRSIYNQTPELHEKILRIINTFEDYVEENSATWEDSPRELITHIQDKLTEKLRQDPSISAIDSNDLTNIVNHMTARWIAECPMRITE</sequence>
<dbReference type="RefSeq" id="WP_244775439.1">
    <property type="nucleotide sequence ID" value="NZ_CP087266.1"/>
</dbReference>
<gene>
    <name evidence="1" type="ORF">NS965_08845</name>
</gene>
<dbReference type="Proteomes" id="UP001204061">
    <property type="component" value="Unassembled WGS sequence"/>
</dbReference>
<dbReference type="EMBL" id="JANLFC010000025">
    <property type="protein sequence ID" value="MCR4448484.1"/>
    <property type="molecule type" value="Genomic_DNA"/>
</dbReference>
<proteinExistence type="predicted"/>
<accession>A0AAW5MAC9</accession>
<reference evidence="1" key="1">
    <citation type="submission" date="2022-08" db="EMBL/GenBank/DDBJ databases">
        <title>A global survey of hypervirulent Aeromonas hydrophila identified this emerging pathogen in farmed fish in the lower Mekong River basin.</title>
        <authorList>
            <person name="Xu T."/>
            <person name="Rasmussen-Ivey C.R."/>
            <person name="Moen F.S."/>
            <person name="Fernandez Bravo A."/>
            <person name="Lamy B."/>
            <person name="Beaz-Hidalgo R."/>
            <person name="Khan C.D."/>
            <person name="Castro Escarpulli G."/>
            <person name="Yasin I.S.M."/>
            <person name="Figueras M.J."/>
            <person name="Azzam Sayuti M."/>
            <person name="Karim M.M."/>
            <person name="Alam K.M."/>
            <person name="Le T.T.T."/>
            <person name="Thao N.H.P."/>
            <person name="Addo S."/>
            <person name="Duodu S."/>
            <person name="Ali S."/>
            <person name="Mey S."/>
            <person name="Somony T."/>
            <person name="Liles M.R."/>
        </authorList>
    </citation>
    <scope>NUCLEOTIDE SEQUENCE</scope>
    <source>
        <strain evidence="1">0.14</strain>
    </source>
</reference>
<evidence type="ECO:0000313" key="1">
    <source>
        <dbReference type="EMBL" id="MCR4448484.1"/>
    </source>
</evidence>
<protein>
    <submittedName>
        <fullName evidence="1">Uncharacterized protein</fullName>
    </submittedName>
</protein>
<comment type="caution">
    <text evidence="1">The sequence shown here is derived from an EMBL/GenBank/DDBJ whole genome shotgun (WGS) entry which is preliminary data.</text>
</comment>
<dbReference type="AlphaFoldDB" id="A0AAW5MAC9"/>